<dbReference type="AlphaFoldDB" id="A0A7C8J4J3"/>
<reference evidence="1 2" key="1">
    <citation type="submission" date="2019-06" db="EMBL/GenBank/DDBJ databases">
        <authorList>
            <person name="Palmer J.M."/>
        </authorList>
    </citation>
    <scope>NUCLEOTIDE SEQUENCE [LARGE SCALE GENOMIC DNA]</scope>
    <source>
        <strain evidence="1 2">TWF102</strain>
    </source>
</reference>
<organism evidence="1 2">
    <name type="scientific">Orbilia oligospora</name>
    <name type="common">Nematode-trapping fungus</name>
    <name type="synonym">Arthrobotrys oligospora</name>
    <dbReference type="NCBI Taxonomy" id="2813651"/>
    <lineage>
        <taxon>Eukaryota</taxon>
        <taxon>Fungi</taxon>
        <taxon>Dikarya</taxon>
        <taxon>Ascomycota</taxon>
        <taxon>Pezizomycotina</taxon>
        <taxon>Orbiliomycetes</taxon>
        <taxon>Orbiliales</taxon>
        <taxon>Orbiliaceae</taxon>
        <taxon>Orbilia</taxon>
    </lineage>
</organism>
<protein>
    <submittedName>
        <fullName evidence="1">Uncharacterized protein</fullName>
    </submittedName>
</protein>
<dbReference type="EMBL" id="WIQW01000045">
    <property type="protein sequence ID" value="KAF3094107.1"/>
    <property type="molecule type" value="Genomic_DNA"/>
</dbReference>
<name>A0A7C8J4J3_ORBOL</name>
<dbReference type="Proteomes" id="UP000475325">
    <property type="component" value="Unassembled WGS sequence"/>
</dbReference>
<proteinExistence type="predicted"/>
<evidence type="ECO:0000313" key="1">
    <source>
        <dbReference type="EMBL" id="KAF3094107.1"/>
    </source>
</evidence>
<gene>
    <name evidence="1" type="ORF">TWF102_007616</name>
</gene>
<comment type="caution">
    <text evidence="1">The sequence shown here is derived from an EMBL/GenBank/DDBJ whole genome shotgun (WGS) entry which is preliminary data.</text>
</comment>
<accession>A0A7C8J4J3</accession>
<evidence type="ECO:0000313" key="2">
    <source>
        <dbReference type="Proteomes" id="UP000475325"/>
    </source>
</evidence>
<sequence>MSFRMKLLLIQNMKQRYLRTSLRLPSDPKTSVVQNCGLDLTSTPKSSFLSNSLHIRSELDRLGVWVYQIFSSDGETWRTNAKQIFTSATCTGVGTLAQKVAQVLNVQTSQLEHSAVILLVLELTAVPESVSAMVWPWAVLLAGSEDPDEAEI</sequence>